<keyword evidence="4 9" id="KW-0547">Nucleotide-binding</keyword>
<organism evidence="10 11">
    <name type="scientific">Bombardia bombarda</name>
    <dbReference type="NCBI Taxonomy" id="252184"/>
    <lineage>
        <taxon>Eukaryota</taxon>
        <taxon>Fungi</taxon>
        <taxon>Dikarya</taxon>
        <taxon>Ascomycota</taxon>
        <taxon>Pezizomycotina</taxon>
        <taxon>Sordariomycetes</taxon>
        <taxon>Sordariomycetidae</taxon>
        <taxon>Sordariales</taxon>
        <taxon>Lasiosphaeriaceae</taxon>
        <taxon>Bombardia</taxon>
    </lineage>
</organism>
<keyword evidence="2" id="KW-0723">Serine/threonine-protein kinase</keyword>
<comment type="caution">
    <text evidence="10">The sequence shown here is derived from an EMBL/GenBank/DDBJ whole genome shotgun (WGS) entry which is preliminary data.</text>
</comment>
<dbReference type="GO" id="GO:0004674">
    <property type="term" value="F:protein serine/threonine kinase activity"/>
    <property type="evidence" value="ECO:0007669"/>
    <property type="project" value="UniProtKB-KW"/>
</dbReference>
<reference evidence="10" key="1">
    <citation type="submission" date="2023-06" db="EMBL/GenBank/DDBJ databases">
        <title>Genome-scale phylogeny and comparative genomics of the fungal order Sordariales.</title>
        <authorList>
            <consortium name="Lawrence Berkeley National Laboratory"/>
            <person name="Hensen N."/>
            <person name="Bonometti L."/>
            <person name="Westerberg I."/>
            <person name="Brannstrom I.O."/>
            <person name="Guillou S."/>
            <person name="Cros-Aarteil S."/>
            <person name="Calhoun S."/>
            <person name="Haridas S."/>
            <person name="Kuo A."/>
            <person name="Mondo S."/>
            <person name="Pangilinan J."/>
            <person name="Riley R."/>
            <person name="LaButti K."/>
            <person name="Andreopoulos B."/>
            <person name="Lipzen A."/>
            <person name="Chen C."/>
            <person name="Yanf M."/>
            <person name="Daum C."/>
            <person name="Ng V."/>
            <person name="Clum A."/>
            <person name="Steindorff A."/>
            <person name="Ohm R."/>
            <person name="Martin F."/>
            <person name="Silar P."/>
            <person name="Natvig D."/>
            <person name="Lalanne C."/>
            <person name="Gautier V."/>
            <person name="Ament-velasquez S.L."/>
            <person name="Kruys A."/>
            <person name="Hutchinson M.I."/>
            <person name="Powell A.J."/>
            <person name="Barry K."/>
            <person name="Miller A.N."/>
            <person name="Grigoriev I.V."/>
            <person name="Debuchy R."/>
            <person name="Gladieux P."/>
            <person name="Thoren M.H."/>
            <person name="Johannesson H."/>
        </authorList>
    </citation>
    <scope>NUCLEOTIDE SEQUENCE</scope>
    <source>
        <strain evidence="10">SMH3391-2</strain>
    </source>
</reference>
<dbReference type="GO" id="GO:0050684">
    <property type="term" value="P:regulation of mRNA processing"/>
    <property type="evidence" value="ECO:0007669"/>
    <property type="project" value="TreeGrafter"/>
</dbReference>
<evidence type="ECO:0000256" key="8">
    <source>
        <dbReference type="ARBA" id="ARBA00048679"/>
    </source>
</evidence>
<dbReference type="EMBL" id="JAULSR010000012">
    <property type="protein sequence ID" value="KAK0609660.1"/>
    <property type="molecule type" value="Genomic_DNA"/>
</dbReference>
<dbReference type="EC" id="2.7.11.1" evidence="1"/>
<sequence length="137" mass="15217">VEDPNLYQPGGFHPVKIGDRLGVHRELRVVLKLGFGGYATVWLCEDALEKKWRALKIIAAHASNRRSCPELQAIEFLGQFDRSVLDAHHIGSPIRHFTHEGPNGRHLCVVLPFLGPSIDIAQAYAMAVEYALPRLGS</sequence>
<dbReference type="PROSITE" id="PS00107">
    <property type="entry name" value="PROTEIN_KINASE_ATP"/>
    <property type="match status" value="1"/>
</dbReference>
<comment type="catalytic activity">
    <reaction evidence="7">
        <text>L-threonyl-[protein] + ATP = O-phospho-L-threonyl-[protein] + ADP + H(+)</text>
        <dbReference type="Rhea" id="RHEA:46608"/>
        <dbReference type="Rhea" id="RHEA-COMP:11060"/>
        <dbReference type="Rhea" id="RHEA-COMP:11605"/>
        <dbReference type="ChEBI" id="CHEBI:15378"/>
        <dbReference type="ChEBI" id="CHEBI:30013"/>
        <dbReference type="ChEBI" id="CHEBI:30616"/>
        <dbReference type="ChEBI" id="CHEBI:61977"/>
        <dbReference type="ChEBI" id="CHEBI:456216"/>
        <dbReference type="EC" id="2.7.11.1"/>
    </reaction>
</comment>
<feature type="non-terminal residue" evidence="10">
    <location>
        <position position="1"/>
    </location>
</feature>
<dbReference type="InterPro" id="IPR011009">
    <property type="entry name" value="Kinase-like_dom_sf"/>
</dbReference>
<dbReference type="SUPFAM" id="SSF56112">
    <property type="entry name" value="Protein kinase-like (PK-like)"/>
    <property type="match status" value="1"/>
</dbReference>
<evidence type="ECO:0000256" key="4">
    <source>
        <dbReference type="ARBA" id="ARBA00022741"/>
    </source>
</evidence>
<evidence type="ECO:0000256" key="9">
    <source>
        <dbReference type="PROSITE-ProRule" id="PRU10141"/>
    </source>
</evidence>
<evidence type="ECO:0000256" key="2">
    <source>
        <dbReference type="ARBA" id="ARBA00022527"/>
    </source>
</evidence>
<evidence type="ECO:0000313" key="11">
    <source>
        <dbReference type="Proteomes" id="UP001174934"/>
    </source>
</evidence>
<dbReference type="PANTHER" id="PTHR47634">
    <property type="entry name" value="PROTEIN KINASE DOMAIN-CONTAINING PROTEIN-RELATED"/>
    <property type="match status" value="1"/>
</dbReference>
<accession>A0AA39U2K4</accession>
<feature type="binding site" evidence="9">
    <location>
        <position position="56"/>
    </location>
    <ligand>
        <name>ATP</name>
        <dbReference type="ChEBI" id="CHEBI:30616"/>
    </ligand>
</feature>
<evidence type="ECO:0000256" key="7">
    <source>
        <dbReference type="ARBA" id="ARBA00047899"/>
    </source>
</evidence>
<keyword evidence="5" id="KW-0418">Kinase</keyword>
<dbReference type="Gene3D" id="3.30.200.20">
    <property type="entry name" value="Phosphorylase Kinase, domain 1"/>
    <property type="match status" value="1"/>
</dbReference>
<comment type="catalytic activity">
    <reaction evidence="8">
        <text>L-seryl-[protein] + ATP = O-phospho-L-seryl-[protein] + ADP + H(+)</text>
        <dbReference type="Rhea" id="RHEA:17989"/>
        <dbReference type="Rhea" id="RHEA-COMP:9863"/>
        <dbReference type="Rhea" id="RHEA-COMP:11604"/>
        <dbReference type="ChEBI" id="CHEBI:15378"/>
        <dbReference type="ChEBI" id="CHEBI:29999"/>
        <dbReference type="ChEBI" id="CHEBI:30616"/>
        <dbReference type="ChEBI" id="CHEBI:83421"/>
        <dbReference type="ChEBI" id="CHEBI:456216"/>
        <dbReference type="EC" id="2.7.11.1"/>
    </reaction>
</comment>
<dbReference type="InterPro" id="IPR017441">
    <property type="entry name" value="Protein_kinase_ATP_BS"/>
</dbReference>
<dbReference type="Proteomes" id="UP001174934">
    <property type="component" value="Unassembled WGS sequence"/>
</dbReference>
<evidence type="ECO:0000256" key="6">
    <source>
        <dbReference type="ARBA" id="ARBA00022840"/>
    </source>
</evidence>
<dbReference type="GO" id="GO:0005524">
    <property type="term" value="F:ATP binding"/>
    <property type="evidence" value="ECO:0007669"/>
    <property type="project" value="UniProtKB-UniRule"/>
</dbReference>
<dbReference type="GO" id="GO:0000245">
    <property type="term" value="P:spliceosomal complex assembly"/>
    <property type="evidence" value="ECO:0007669"/>
    <property type="project" value="TreeGrafter"/>
</dbReference>
<evidence type="ECO:0000256" key="1">
    <source>
        <dbReference type="ARBA" id="ARBA00012513"/>
    </source>
</evidence>
<dbReference type="PANTHER" id="PTHR47634:SF9">
    <property type="entry name" value="PROTEIN KINASE DOMAIN-CONTAINING PROTEIN-RELATED"/>
    <property type="match status" value="1"/>
</dbReference>
<keyword evidence="3" id="KW-0808">Transferase</keyword>
<keyword evidence="11" id="KW-1185">Reference proteome</keyword>
<evidence type="ECO:0000313" key="10">
    <source>
        <dbReference type="EMBL" id="KAK0609660.1"/>
    </source>
</evidence>
<dbReference type="AlphaFoldDB" id="A0AA39U2K4"/>
<protein>
    <recommendedName>
        <fullName evidence="1">non-specific serine/threonine protein kinase</fullName>
        <ecNumber evidence="1">2.7.11.1</ecNumber>
    </recommendedName>
</protein>
<dbReference type="InterPro" id="IPR051334">
    <property type="entry name" value="SRPK"/>
</dbReference>
<name>A0AA39U2K4_9PEZI</name>
<gene>
    <name evidence="10" type="ORF">B0T17DRAFT_501288</name>
</gene>
<evidence type="ECO:0000256" key="3">
    <source>
        <dbReference type="ARBA" id="ARBA00022679"/>
    </source>
</evidence>
<proteinExistence type="predicted"/>
<keyword evidence="6 9" id="KW-0067">ATP-binding</keyword>
<evidence type="ECO:0000256" key="5">
    <source>
        <dbReference type="ARBA" id="ARBA00022777"/>
    </source>
</evidence>